<dbReference type="InterPro" id="IPR016187">
    <property type="entry name" value="CTDL_fold"/>
</dbReference>
<proteinExistence type="predicted"/>
<dbReference type="PROSITE" id="PS51257">
    <property type="entry name" value="PROKAR_LIPOPROTEIN"/>
    <property type="match status" value="1"/>
</dbReference>
<dbReference type="SMART" id="SM00034">
    <property type="entry name" value="CLECT"/>
    <property type="match status" value="1"/>
</dbReference>
<dbReference type="InterPro" id="IPR018378">
    <property type="entry name" value="C-type_lectin_CS"/>
</dbReference>
<dbReference type="GeneTree" id="ENSGT00940000163911"/>
<evidence type="ECO:0000256" key="1">
    <source>
        <dbReference type="ARBA" id="ARBA00023157"/>
    </source>
</evidence>
<dbReference type="SUPFAM" id="SSF56436">
    <property type="entry name" value="C-type lectin-like"/>
    <property type="match status" value="1"/>
</dbReference>
<keyword evidence="4" id="KW-1185">Reference proteome</keyword>
<accession>A0A3Q2DPE1</accession>
<dbReference type="Ensembl" id="ENSCVAT00000013768.1">
    <property type="protein sequence ID" value="ENSCVAP00000020664.1"/>
    <property type="gene ID" value="ENSCVAG00000002178.1"/>
</dbReference>
<evidence type="ECO:0000313" key="4">
    <source>
        <dbReference type="Proteomes" id="UP000265020"/>
    </source>
</evidence>
<dbReference type="InterPro" id="IPR001304">
    <property type="entry name" value="C-type_lectin-like"/>
</dbReference>
<name>A0A3Q2DPE1_CYPVA</name>
<protein>
    <recommendedName>
        <fullName evidence="2">C-type lectin domain-containing protein</fullName>
    </recommendedName>
</protein>
<dbReference type="PANTHER" id="PTHR45784:SF3">
    <property type="entry name" value="C-TYPE LECTIN DOMAIN FAMILY 4 MEMBER K-LIKE-RELATED"/>
    <property type="match status" value="1"/>
</dbReference>
<dbReference type="PROSITE" id="PS00615">
    <property type="entry name" value="C_TYPE_LECTIN_1"/>
    <property type="match status" value="1"/>
</dbReference>
<dbReference type="PANTHER" id="PTHR45784">
    <property type="entry name" value="C-TYPE LECTIN DOMAIN FAMILY 20 MEMBER A-RELATED"/>
    <property type="match status" value="1"/>
</dbReference>
<sequence length="188" mass="22203">MLLKGVLGRYFYRDHQGTTTFFLFSGQSCFINCQLYEYLYINKDMNWTEAQQYCREKHTDLATVSNMTDMKRLNSTRAGYERDVWIGLYDQIDGDRTWYWSLPGVEFSERETKWNQGEPNDKGNGNENCGRLKKDLKWQDIGCQNMNQFLCYDGENCLFKRLDASYWSFNRPGSRFLISIRDHTSAGC</sequence>
<reference evidence="3" key="2">
    <citation type="submission" date="2025-09" db="UniProtKB">
        <authorList>
            <consortium name="Ensembl"/>
        </authorList>
    </citation>
    <scope>IDENTIFICATION</scope>
</reference>
<organism evidence="3 4">
    <name type="scientific">Cyprinodon variegatus</name>
    <name type="common">Sheepshead minnow</name>
    <dbReference type="NCBI Taxonomy" id="28743"/>
    <lineage>
        <taxon>Eukaryota</taxon>
        <taxon>Metazoa</taxon>
        <taxon>Chordata</taxon>
        <taxon>Craniata</taxon>
        <taxon>Vertebrata</taxon>
        <taxon>Euteleostomi</taxon>
        <taxon>Actinopterygii</taxon>
        <taxon>Neopterygii</taxon>
        <taxon>Teleostei</taxon>
        <taxon>Neoteleostei</taxon>
        <taxon>Acanthomorphata</taxon>
        <taxon>Ovalentaria</taxon>
        <taxon>Atherinomorphae</taxon>
        <taxon>Cyprinodontiformes</taxon>
        <taxon>Cyprinodontidae</taxon>
        <taxon>Cyprinodon</taxon>
    </lineage>
</organism>
<evidence type="ECO:0000259" key="2">
    <source>
        <dbReference type="PROSITE" id="PS50041"/>
    </source>
</evidence>
<dbReference type="InterPro" id="IPR016186">
    <property type="entry name" value="C-type_lectin-like/link_sf"/>
</dbReference>
<feature type="domain" description="C-type lectin" evidence="2">
    <location>
        <begin position="38"/>
        <end position="152"/>
    </location>
</feature>
<dbReference type="Pfam" id="PF00059">
    <property type="entry name" value="Lectin_C"/>
    <property type="match status" value="1"/>
</dbReference>
<evidence type="ECO:0000313" key="3">
    <source>
        <dbReference type="Ensembl" id="ENSCVAP00000020664.1"/>
    </source>
</evidence>
<dbReference type="Gene3D" id="3.10.100.10">
    <property type="entry name" value="Mannose-Binding Protein A, subunit A"/>
    <property type="match status" value="1"/>
</dbReference>
<dbReference type="OMA" id="ISIRDHT"/>
<keyword evidence="1" id="KW-1015">Disulfide bond</keyword>
<dbReference type="PROSITE" id="PS50041">
    <property type="entry name" value="C_TYPE_LECTIN_2"/>
    <property type="match status" value="1"/>
</dbReference>
<reference evidence="3" key="1">
    <citation type="submission" date="2025-08" db="UniProtKB">
        <authorList>
            <consortium name="Ensembl"/>
        </authorList>
    </citation>
    <scope>IDENTIFICATION</scope>
</reference>
<dbReference type="AlphaFoldDB" id="A0A3Q2DPE1"/>
<dbReference type="Proteomes" id="UP000265020">
    <property type="component" value="Unassembled WGS sequence"/>
</dbReference>